<feature type="region of interest" description="Disordered" evidence="1">
    <location>
        <begin position="1"/>
        <end position="24"/>
    </location>
</feature>
<organism evidence="2 3">
    <name type="scientific">Dorcoceras hygrometricum</name>
    <dbReference type="NCBI Taxonomy" id="472368"/>
    <lineage>
        <taxon>Eukaryota</taxon>
        <taxon>Viridiplantae</taxon>
        <taxon>Streptophyta</taxon>
        <taxon>Embryophyta</taxon>
        <taxon>Tracheophyta</taxon>
        <taxon>Spermatophyta</taxon>
        <taxon>Magnoliopsida</taxon>
        <taxon>eudicotyledons</taxon>
        <taxon>Gunneridae</taxon>
        <taxon>Pentapetalae</taxon>
        <taxon>asterids</taxon>
        <taxon>lamiids</taxon>
        <taxon>Lamiales</taxon>
        <taxon>Gesneriaceae</taxon>
        <taxon>Didymocarpoideae</taxon>
        <taxon>Trichosporeae</taxon>
        <taxon>Loxocarpinae</taxon>
        <taxon>Dorcoceras</taxon>
    </lineage>
</organism>
<dbReference type="EMBL" id="KV001295">
    <property type="protein sequence ID" value="KZV39214.1"/>
    <property type="molecule type" value="Genomic_DNA"/>
</dbReference>
<name>A0A2Z7BXU3_9LAMI</name>
<evidence type="ECO:0000313" key="3">
    <source>
        <dbReference type="Proteomes" id="UP000250235"/>
    </source>
</evidence>
<keyword evidence="3" id="KW-1185">Reference proteome</keyword>
<reference evidence="2 3" key="1">
    <citation type="journal article" date="2015" name="Proc. Natl. Acad. Sci. U.S.A.">
        <title>The resurrection genome of Boea hygrometrica: A blueprint for survival of dehydration.</title>
        <authorList>
            <person name="Xiao L."/>
            <person name="Yang G."/>
            <person name="Zhang L."/>
            <person name="Yang X."/>
            <person name="Zhao S."/>
            <person name="Ji Z."/>
            <person name="Zhou Q."/>
            <person name="Hu M."/>
            <person name="Wang Y."/>
            <person name="Chen M."/>
            <person name="Xu Y."/>
            <person name="Jin H."/>
            <person name="Xiao X."/>
            <person name="Hu G."/>
            <person name="Bao F."/>
            <person name="Hu Y."/>
            <person name="Wan P."/>
            <person name="Li L."/>
            <person name="Deng X."/>
            <person name="Kuang T."/>
            <person name="Xiang C."/>
            <person name="Zhu J.K."/>
            <person name="Oliver M.J."/>
            <person name="He Y."/>
        </authorList>
    </citation>
    <scope>NUCLEOTIDE SEQUENCE [LARGE SCALE GENOMIC DNA]</scope>
    <source>
        <strain evidence="3">cv. XS01</strain>
    </source>
</reference>
<evidence type="ECO:0000313" key="2">
    <source>
        <dbReference type="EMBL" id="KZV39214.1"/>
    </source>
</evidence>
<accession>A0A2Z7BXU3</accession>
<feature type="compositionally biased region" description="Basic residues" evidence="1">
    <location>
        <begin position="9"/>
        <end position="18"/>
    </location>
</feature>
<sequence length="132" mass="14134">MAPTGRTKVSNRTHKTRTNTHCAGRWPPAAVASAGPVVYAAVPAELAPVHDCRAWWRATPPPTGRHPCAMVAHGCARHRRPTCTNWSRRWPPQCTHVAHGATHGVLRGGCTRAGGSAPPVRWLRGGDATAVF</sequence>
<dbReference type="AlphaFoldDB" id="A0A2Z7BXU3"/>
<dbReference type="Proteomes" id="UP000250235">
    <property type="component" value="Unassembled WGS sequence"/>
</dbReference>
<evidence type="ECO:0000256" key="1">
    <source>
        <dbReference type="SAM" id="MobiDB-lite"/>
    </source>
</evidence>
<proteinExistence type="predicted"/>
<gene>
    <name evidence="2" type="ORF">F511_16335</name>
</gene>
<protein>
    <submittedName>
        <fullName evidence="2">Uncharacterized protein</fullName>
    </submittedName>
</protein>